<evidence type="ECO:0000256" key="7">
    <source>
        <dbReference type="ARBA" id="ARBA00023136"/>
    </source>
</evidence>
<comment type="subcellular location">
    <subcellularLocation>
        <location evidence="1 10">Cell outer membrane</location>
        <topology evidence="1 10">Multi-pass membrane protein</topology>
    </subcellularLocation>
</comment>
<keyword evidence="5 12" id="KW-0732">Signal</keyword>
<name>A0A1M4TX29_9BACT</name>
<proteinExistence type="inferred from homology"/>
<keyword evidence="3 10" id="KW-1134">Transmembrane beta strand</keyword>
<dbReference type="InterPro" id="IPR000531">
    <property type="entry name" value="Beta-barrel_TonB"/>
</dbReference>
<evidence type="ECO:0000256" key="4">
    <source>
        <dbReference type="ARBA" id="ARBA00022692"/>
    </source>
</evidence>
<dbReference type="EMBL" id="FQUC01000001">
    <property type="protein sequence ID" value="SHE48867.1"/>
    <property type="molecule type" value="Genomic_DNA"/>
</dbReference>
<evidence type="ECO:0000256" key="6">
    <source>
        <dbReference type="ARBA" id="ARBA00023077"/>
    </source>
</evidence>
<keyword evidence="16" id="KW-1185">Reference proteome</keyword>
<dbReference type="SUPFAM" id="SSF56935">
    <property type="entry name" value="Porins"/>
    <property type="match status" value="1"/>
</dbReference>
<dbReference type="RefSeq" id="WP_062175520.1">
    <property type="nucleotide sequence ID" value="NZ_BBXL01000001.1"/>
</dbReference>
<evidence type="ECO:0000256" key="8">
    <source>
        <dbReference type="ARBA" id="ARBA00023170"/>
    </source>
</evidence>
<dbReference type="PANTHER" id="PTHR30069">
    <property type="entry name" value="TONB-DEPENDENT OUTER MEMBRANE RECEPTOR"/>
    <property type="match status" value="1"/>
</dbReference>
<dbReference type="InterPro" id="IPR012910">
    <property type="entry name" value="Plug_dom"/>
</dbReference>
<dbReference type="InterPro" id="IPR039426">
    <property type="entry name" value="TonB-dep_rcpt-like"/>
</dbReference>
<gene>
    <name evidence="15" type="ORF">SAMN05444362_101441</name>
</gene>
<dbReference type="GO" id="GO:0044718">
    <property type="term" value="P:siderophore transmembrane transport"/>
    <property type="evidence" value="ECO:0007669"/>
    <property type="project" value="TreeGrafter"/>
</dbReference>
<dbReference type="Pfam" id="PF13715">
    <property type="entry name" value="CarbopepD_reg_2"/>
    <property type="match status" value="1"/>
</dbReference>
<dbReference type="InterPro" id="IPR008969">
    <property type="entry name" value="CarboxyPept-like_regulatory"/>
</dbReference>
<feature type="chain" id="PRO_5009907633" evidence="12">
    <location>
        <begin position="22"/>
        <end position="736"/>
    </location>
</feature>
<evidence type="ECO:0000313" key="15">
    <source>
        <dbReference type="EMBL" id="SHE48867.1"/>
    </source>
</evidence>
<dbReference type="PROSITE" id="PS52016">
    <property type="entry name" value="TONB_DEPENDENT_REC_3"/>
    <property type="match status" value="1"/>
</dbReference>
<keyword evidence="4 10" id="KW-0812">Transmembrane</keyword>
<dbReference type="Gene3D" id="2.40.170.20">
    <property type="entry name" value="TonB-dependent receptor, beta-barrel domain"/>
    <property type="match status" value="1"/>
</dbReference>
<dbReference type="Proteomes" id="UP000184480">
    <property type="component" value="Unassembled WGS sequence"/>
</dbReference>
<evidence type="ECO:0000256" key="5">
    <source>
        <dbReference type="ARBA" id="ARBA00022729"/>
    </source>
</evidence>
<reference evidence="16" key="1">
    <citation type="submission" date="2016-11" db="EMBL/GenBank/DDBJ databases">
        <authorList>
            <person name="Varghese N."/>
            <person name="Submissions S."/>
        </authorList>
    </citation>
    <scope>NUCLEOTIDE SEQUENCE [LARGE SCALE GENOMIC DNA]</scope>
    <source>
        <strain evidence="16">DSM 27370</strain>
    </source>
</reference>
<evidence type="ECO:0000256" key="1">
    <source>
        <dbReference type="ARBA" id="ARBA00004571"/>
    </source>
</evidence>
<dbReference type="STRING" id="1346286.SAMN05444362_101441"/>
<feature type="domain" description="TonB-dependent receptor-like beta-barrel" evidence="13">
    <location>
        <begin position="318"/>
        <end position="691"/>
    </location>
</feature>
<organism evidence="15 16">
    <name type="scientific">Dysgonomonas macrotermitis</name>
    <dbReference type="NCBI Taxonomy" id="1346286"/>
    <lineage>
        <taxon>Bacteria</taxon>
        <taxon>Pseudomonadati</taxon>
        <taxon>Bacteroidota</taxon>
        <taxon>Bacteroidia</taxon>
        <taxon>Bacteroidales</taxon>
        <taxon>Dysgonomonadaceae</taxon>
        <taxon>Dysgonomonas</taxon>
    </lineage>
</organism>
<dbReference type="Pfam" id="PF07715">
    <property type="entry name" value="Plug"/>
    <property type="match status" value="1"/>
</dbReference>
<accession>A0A1M4TX29</accession>
<dbReference type="AlphaFoldDB" id="A0A1M4TX29"/>
<protein>
    <submittedName>
        <fullName evidence="15">Outer membrane receptor proteins, mostly Fe transport</fullName>
    </submittedName>
</protein>
<evidence type="ECO:0000256" key="11">
    <source>
        <dbReference type="RuleBase" id="RU003357"/>
    </source>
</evidence>
<keyword evidence="6 11" id="KW-0798">TonB box</keyword>
<evidence type="ECO:0000256" key="3">
    <source>
        <dbReference type="ARBA" id="ARBA00022452"/>
    </source>
</evidence>
<evidence type="ECO:0000256" key="9">
    <source>
        <dbReference type="ARBA" id="ARBA00023237"/>
    </source>
</evidence>
<keyword evidence="2 10" id="KW-0813">Transport</keyword>
<dbReference type="InterPro" id="IPR037066">
    <property type="entry name" value="Plug_dom_sf"/>
</dbReference>
<dbReference type="Gene3D" id="2.170.130.10">
    <property type="entry name" value="TonB-dependent receptor, plug domain"/>
    <property type="match status" value="1"/>
</dbReference>
<dbReference type="GO" id="GO:0009279">
    <property type="term" value="C:cell outer membrane"/>
    <property type="evidence" value="ECO:0007669"/>
    <property type="project" value="UniProtKB-SubCell"/>
</dbReference>
<dbReference type="SUPFAM" id="SSF49464">
    <property type="entry name" value="Carboxypeptidase regulatory domain-like"/>
    <property type="match status" value="1"/>
</dbReference>
<feature type="domain" description="TonB-dependent receptor plug" evidence="14">
    <location>
        <begin position="123"/>
        <end position="221"/>
    </location>
</feature>
<evidence type="ECO:0000256" key="12">
    <source>
        <dbReference type="SAM" id="SignalP"/>
    </source>
</evidence>
<feature type="signal peptide" evidence="12">
    <location>
        <begin position="1"/>
        <end position="21"/>
    </location>
</feature>
<keyword evidence="8 15" id="KW-0675">Receptor</keyword>
<dbReference type="Gene3D" id="2.60.40.1120">
    <property type="entry name" value="Carboxypeptidase-like, regulatory domain"/>
    <property type="match status" value="1"/>
</dbReference>
<evidence type="ECO:0000259" key="13">
    <source>
        <dbReference type="Pfam" id="PF00593"/>
    </source>
</evidence>
<sequence length="736" mass="83472">MKTFKPTIFLLLFLFALTAHAEKLKGYIYASDNSPIIGAQVRWENAKSGVTSNEDGYFEINGTPHKDHMLVVSYIGFTEKVTHINDFKGEQKITLSENTELGEVVVTKSVAGRISSRTELLNTEKLSAKELTRAACCNLAESFTTNPSVDVSYSDAVTGAKQIQLLGISGNYIQMLTENYPNFRGAAKLYGLDYIPGPWMESIQISKGAASVKNGYESISGQVNVEYKKPTTADPLSLNLFMSDASRVEGNADGAIKINDKLSTGIFAHYSNEKKGHDDNKDGFLDMPQKHQINLMNRWHYQTDKFISQSGIKFINDERISGQTSHTMKNDNMYDPYRITNYTNRGEIFSKNGYILNPERNESVALIVSGSYHDQKSKYASSLYNLYETNLYASLMYERDFSPMHKLSTGLSYNWDKYSETIDIPQLTMGNQPDKETVTGAYAQYTFNLNDKLSVLAGLRADHSSLYDWFVTPRLHVKYDVTPWAQVRLSAGKGYRSVFALSENSYMLASSRAINIAENLKQESGWNYGVSTTFHIPLNNEELTLSGEWFYTDFSRQVIVDMENPHAINIYNLNGKSNAHVLQVEASYPLFRGFNLLASYRWMDSRVNYDGKEMRKPLTSRYKALVTASYETPLKKWQFDFTTQFNGSGRMPTPDAENPLWNKNFKSFVVMNAQITKYFRNWSVYLGGENLTDFTQKNPIISADNPYGSDFDATMVWGPTQGRKFYVGFRYNISKL</sequence>
<keyword evidence="9 10" id="KW-0998">Cell outer membrane</keyword>
<dbReference type="OrthoDB" id="1109239at2"/>
<dbReference type="Pfam" id="PF00593">
    <property type="entry name" value="TonB_dep_Rec_b-barrel"/>
    <property type="match status" value="1"/>
</dbReference>
<dbReference type="PANTHER" id="PTHR30069:SF29">
    <property type="entry name" value="HEMOGLOBIN AND HEMOGLOBIN-HAPTOGLOBIN-BINDING PROTEIN 1-RELATED"/>
    <property type="match status" value="1"/>
</dbReference>
<keyword evidence="7 10" id="KW-0472">Membrane</keyword>
<evidence type="ECO:0000313" key="16">
    <source>
        <dbReference type="Proteomes" id="UP000184480"/>
    </source>
</evidence>
<evidence type="ECO:0000259" key="14">
    <source>
        <dbReference type="Pfam" id="PF07715"/>
    </source>
</evidence>
<evidence type="ECO:0000256" key="2">
    <source>
        <dbReference type="ARBA" id="ARBA00022448"/>
    </source>
</evidence>
<dbReference type="GO" id="GO:0015344">
    <property type="term" value="F:siderophore uptake transmembrane transporter activity"/>
    <property type="evidence" value="ECO:0007669"/>
    <property type="project" value="TreeGrafter"/>
</dbReference>
<evidence type="ECO:0000256" key="10">
    <source>
        <dbReference type="PROSITE-ProRule" id="PRU01360"/>
    </source>
</evidence>
<comment type="similarity">
    <text evidence="10 11">Belongs to the TonB-dependent receptor family.</text>
</comment>
<dbReference type="InterPro" id="IPR036942">
    <property type="entry name" value="Beta-barrel_TonB_sf"/>
</dbReference>